<feature type="compositionally biased region" description="Polar residues" evidence="6">
    <location>
        <begin position="336"/>
        <end position="356"/>
    </location>
</feature>
<sequence length="511" mass="56138">MRTYGLGLCGQSDMILCHLFLTDHGPMDTESVSRPRQCLGQLQEVFHNTSIEKRKRKSQDLQQIGHGPVSPNNKMQLELIAKKCLLNQFETGCRSSVYGTGVDRRVQCSCGECRSSVYGTGVDRRVQCLCGECRSCVYGTGVDRRVQCLCGECRSSVYGTGVDRRVRCSCGECRSSVYGTGVDRRVKCSCGECRSSVYGTGVDRRVRCSCGECRSCVYGTGVDRRVKCSCGECRSSVYGTGVDLRVRCSCGECRSGVYGTGVDRRVKCSCGACRSGVYGMGVDGRVQWLEPTLRHSLLLAILGPKLKVNRAQHHTQQGLMTLDKPVKQIEWRRGSESSSGQLAQSDTQGVEKTANPSELRAGCSPLTARRGEPEEKYQPWISQVEVLTGPDKGKQGIIKQVIQERNWVIVEGMNCHLRMVGRSKDFPGVCIKSEAPLLVTNQVSLVDPSDLKSGTETFQMVRQAYGNESMSHPVRGTRSSGATKGVQGDLPQEQTQRLWAELGNLCVRITV</sequence>
<dbReference type="GO" id="GO:0003735">
    <property type="term" value="F:structural constituent of ribosome"/>
    <property type="evidence" value="ECO:0007669"/>
    <property type="project" value="InterPro"/>
</dbReference>
<dbReference type="CDD" id="cd06089">
    <property type="entry name" value="KOW_RPL26"/>
    <property type="match status" value="1"/>
</dbReference>
<organism evidence="8">
    <name type="scientific">Timema californicum</name>
    <name type="common">California timema</name>
    <name type="synonym">Walking stick</name>
    <dbReference type="NCBI Taxonomy" id="61474"/>
    <lineage>
        <taxon>Eukaryota</taxon>
        <taxon>Metazoa</taxon>
        <taxon>Ecdysozoa</taxon>
        <taxon>Arthropoda</taxon>
        <taxon>Hexapoda</taxon>
        <taxon>Insecta</taxon>
        <taxon>Pterygota</taxon>
        <taxon>Neoptera</taxon>
        <taxon>Polyneoptera</taxon>
        <taxon>Phasmatodea</taxon>
        <taxon>Timematodea</taxon>
        <taxon>Timematoidea</taxon>
        <taxon>Timematidae</taxon>
        <taxon>Timema</taxon>
    </lineage>
</organism>
<name>A0A7R9P9Q4_TIMCA</name>
<feature type="domain" description="KOW" evidence="7">
    <location>
        <begin position="383"/>
        <end position="411"/>
    </location>
</feature>
<gene>
    <name evidence="8" type="ORF">TCMB3V08_LOCUS7601</name>
</gene>
<dbReference type="InterPro" id="IPR005824">
    <property type="entry name" value="KOW"/>
</dbReference>
<evidence type="ECO:0000313" key="8">
    <source>
        <dbReference type="EMBL" id="CAD7575000.1"/>
    </source>
</evidence>
<feature type="region of interest" description="Disordered" evidence="6">
    <location>
        <begin position="331"/>
        <end position="375"/>
    </location>
</feature>
<evidence type="ECO:0000256" key="6">
    <source>
        <dbReference type="SAM" id="MobiDB-lite"/>
    </source>
</evidence>
<dbReference type="Pfam" id="PF00467">
    <property type="entry name" value="KOW"/>
    <property type="match status" value="1"/>
</dbReference>
<evidence type="ECO:0000256" key="4">
    <source>
        <dbReference type="ARBA" id="ARBA00035283"/>
    </source>
</evidence>
<protein>
    <recommendedName>
        <fullName evidence="4">Large ribosomal subunit protein uL24m</fullName>
    </recommendedName>
    <alternativeName>
        <fullName evidence="5">39S ribosomal protein L24, mitochondrial</fullName>
    </alternativeName>
</protein>
<keyword evidence="2" id="KW-0689">Ribosomal protein</keyword>
<reference evidence="8" key="1">
    <citation type="submission" date="2020-11" db="EMBL/GenBank/DDBJ databases">
        <authorList>
            <person name="Tran Van P."/>
        </authorList>
    </citation>
    <scope>NUCLEOTIDE SEQUENCE</scope>
</reference>
<feature type="region of interest" description="Disordered" evidence="6">
    <location>
        <begin position="468"/>
        <end position="490"/>
    </location>
</feature>
<dbReference type="InterPro" id="IPR041988">
    <property type="entry name" value="Ribosomal_uL24_KOW"/>
</dbReference>
<dbReference type="AlphaFoldDB" id="A0A7R9P9Q4"/>
<evidence type="ECO:0000256" key="2">
    <source>
        <dbReference type="ARBA" id="ARBA00022980"/>
    </source>
</evidence>
<dbReference type="EMBL" id="OE182823">
    <property type="protein sequence ID" value="CAD7575000.1"/>
    <property type="molecule type" value="Genomic_DNA"/>
</dbReference>
<accession>A0A7R9P9Q4</accession>
<dbReference type="GO" id="GO:0005840">
    <property type="term" value="C:ribosome"/>
    <property type="evidence" value="ECO:0007669"/>
    <property type="project" value="UniProtKB-KW"/>
</dbReference>
<dbReference type="Gene3D" id="2.30.30.30">
    <property type="match status" value="1"/>
</dbReference>
<dbReference type="PANTHER" id="PTHR12903">
    <property type="entry name" value="MITOCHONDRIAL RIBOSOMAL PROTEIN L24"/>
    <property type="match status" value="1"/>
</dbReference>
<dbReference type="GO" id="GO:0003723">
    <property type="term" value="F:RNA binding"/>
    <property type="evidence" value="ECO:0007669"/>
    <property type="project" value="InterPro"/>
</dbReference>
<dbReference type="SUPFAM" id="SSF50104">
    <property type="entry name" value="Translation proteins SH3-like domain"/>
    <property type="match status" value="1"/>
</dbReference>
<evidence type="ECO:0000259" key="7">
    <source>
        <dbReference type="Pfam" id="PF00467"/>
    </source>
</evidence>
<evidence type="ECO:0000256" key="3">
    <source>
        <dbReference type="ARBA" id="ARBA00023274"/>
    </source>
</evidence>
<proteinExistence type="inferred from homology"/>
<dbReference type="GO" id="GO:0006412">
    <property type="term" value="P:translation"/>
    <property type="evidence" value="ECO:0007669"/>
    <property type="project" value="InterPro"/>
</dbReference>
<dbReference type="InterPro" id="IPR014722">
    <property type="entry name" value="Rib_uL2_dom2"/>
</dbReference>
<comment type="similarity">
    <text evidence="1">Belongs to the universal ribosomal protein uL24 family.</text>
</comment>
<evidence type="ECO:0000256" key="1">
    <source>
        <dbReference type="ARBA" id="ARBA00010618"/>
    </source>
</evidence>
<dbReference type="GO" id="GO:1990904">
    <property type="term" value="C:ribonucleoprotein complex"/>
    <property type="evidence" value="ECO:0007669"/>
    <property type="project" value="UniProtKB-KW"/>
</dbReference>
<keyword evidence="3" id="KW-0687">Ribonucleoprotein</keyword>
<dbReference type="InterPro" id="IPR008991">
    <property type="entry name" value="Translation_prot_SH3-like_sf"/>
</dbReference>
<dbReference type="InterPro" id="IPR003256">
    <property type="entry name" value="Ribosomal_uL24"/>
</dbReference>
<evidence type="ECO:0000256" key="5">
    <source>
        <dbReference type="ARBA" id="ARBA00035357"/>
    </source>
</evidence>